<comment type="caution">
    <text evidence="3">The sequence shown here is derived from an EMBL/GenBank/DDBJ whole genome shotgun (WGS) entry which is preliminary data.</text>
</comment>
<organism evidence="3 4">
    <name type="scientific">Prevotella vespertina</name>
    <dbReference type="NCBI Taxonomy" id="2608404"/>
    <lineage>
        <taxon>Bacteria</taxon>
        <taxon>Pseudomonadati</taxon>
        <taxon>Bacteroidota</taxon>
        <taxon>Bacteroidia</taxon>
        <taxon>Bacteroidales</taxon>
        <taxon>Prevotellaceae</taxon>
        <taxon>Prevotella</taxon>
    </lineage>
</organism>
<evidence type="ECO:0000313" key="4">
    <source>
        <dbReference type="Proteomes" id="UP000482295"/>
    </source>
</evidence>
<evidence type="ECO:0000256" key="1">
    <source>
        <dbReference type="SAM" id="MobiDB-lite"/>
    </source>
</evidence>
<keyword evidence="2" id="KW-1133">Transmembrane helix</keyword>
<evidence type="ECO:0000256" key="2">
    <source>
        <dbReference type="SAM" id="Phobius"/>
    </source>
</evidence>
<accession>A0A7C9HHG4</accession>
<protein>
    <recommendedName>
        <fullName evidence="5">Viral beta C/D like family protein</fullName>
    </recommendedName>
</protein>
<feature type="compositionally biased region" description="Low complexity" evidence="1">
    <location>
        <begin position="120"/>
        <end position="133"/>
    </location>
</feature>
<evidence type="ECO:0000313" key="3">
    <source>
        <dbReference type="EMBL" id="MUL28944.1"/>
    </source>
</evidence>
<proteinExistence type="predicted"/>
<keyword evidence="4" id="KW-1185">Reference proteome</keyword>
<evidence type="ECO:0008006" key="5">
    <source>
        <dbReference type="Google" id="ProtNLM"/>
    </source>
</evidence>
<sequence>MKYQITCDNCGTQFIVEASEGQTIECQCPHCHGTMEVTLPLISAGQQYQPQNQVNAQVSQTAQTNTKNNHAILWGILIGLVVLAIGIGAYVAFRPTPPAAVASDSLSVDTIPYEAPVQNTAPPVVDTVVTAPEPAEPEEEATPAPEEEKQQADTAAVEEEHRQ</sequence>
<dbReference type="RefSeq" id="WP_155716749.1">
    <property type="nucleotide sequence ID" value="NZ_VVIQ01000019.1"/>
</dbReference>
<dbReference type="EMBL" id="VVIQ01000019">
    <property type="protein sequence ID" value="MUL28944.1"/>
    <property type="molecule type" value="Genomic_DNA"/>
</dbReference>
<keyword evidence="2" id="KW-0472">Membrane</keyword>
<keyword evidence="2" id="KW-0812">Transmembrane</keyword>
<dbReference type="AlphaFoldDB" id="A0A7C9HHG4"/>
<name>A0A7C9HHG4_9BACT</name>
<reference evidence="3 4" key="1">
    <citation type="submission" date="2019-09" db="EMBL/GenBank/DDBJ databases">
        <title>Prevotella A2879 sp. nov., isolated from an abscess of a patient.</title>
        <authorList>
            <person name="Buhl M."/>
            <person name="Oberhettinger P."/>
        </authorList>
    </citation>
    <scope>NUCLEOTIDE SEQUENCE [LARGE SCALE GENOMIC DNA]</scope>
    <source>
        <strain evidence="3 4">A2879</strain>
    </source>
</reference>
<feature type="region of interest" description="Disordered" evidence="1">
    <location>
        <begin position="117"/>
        <end position="163"/>
    </location>
</feature>
<dbReference type="Proteomes" id="UP000482295">
    <property type="component" value="Unassembled WGS sequence"/>
</dbReference>
<feature type="transmembrane region" description="Helical" evidence="2">
    <location>
        <begin position="71"/>
        <end position="93"/>
    </location>
</feature>
<gene>
    <name evidence="3" type="ORF">F0475_11750</name>
</gene>